<dbReference type="Pfam" id="PF21688">
    <property type="entry name" value="FAD-depend_C"/>
    <property type="match status" value="1"/>
</dbReference>
<evidence type="ECO:0000313" key="3">
    <source>
        <dbReference type="EMBL" id="MBO8423543.1"/>
    </source>
</evidence>
<feature type="domain" description="FAD/NAD(P)-binding" evidence="1">
    <location>
        <begin position="6"/>
        <end position="202"/>
    </location>
</feature>
<dbReference type="Pfam" id="PF07992">
    <property type="entry name" value="Pyr_redox_2"/>
    <property type="match status" value="1"/>
</dbReference>
<dbReference type="InterPro" id="IPR023753">
    <property type="entry name" value="FAD/NAD-binding_dom"/>
</dbReference>
<dbReference type="PANTHER" id="PTHR43106:SF1">
    <property type="entry name" value="DEHYDROGENASE-RELATED"/>
    <property type="match status" value="1"/>
</dbReference>
<accession>A0A940DG14</accession>
<comment type="caution">
    <text evidence="3">The sequence shown here is derived from an EMBL/GenBank/DDBJ whole genome shotgun (WGS) entry which is preliminary data.</text>
</comment>
<dbReference type="Gene3D" id="3.50.50.60">
    <property type="entry name" value="FAD/NAD(P)-binding domain"/>
    <property type="match status" value="2"/>
</dbReference>
<dbReference type="InterPro" id="IPR049516">
    <property type="entry name" value="FAD-depend_C"/>
</dbReference>
<proteinExistence type="predicted"/>
<dbReference type="InterPro" id="IPR036188">
    <property type="entry name" value="FAD/NAD-bd_sf"/>
</dbReference>
<sequence length="457" mass="50573">MRMMKYDVVIAGGGIGGLMTAYKIVTKKPALKVVVIDKGRALDKRKCPISNHLVNECIKCKQCAIMEGIGGAGAFSDGKFNITTEYGGWLQDYLGNEVTMRYINEVADILDEFGATKKQYTPSDEIKLRCLQHDLYLLQATVKHLGTDGNLKVMSNLMEFLSTKADFVTENAVTDIDLVSRTVHTENGDEFTYDDLVLAIGRSGSEWFESWCRRNNLKVTNNQVDIGVRVELPRIIWEDISSKIYEPKILYRTRDHGDCTRTFCFNSGGEVVIENNDGMLTVNGHANSDPALKTENSNFAILSTTRFTQPFNEPIAYAKHICKLANMIAGGGVIVQRFGDLVNGRRSNQHRLLQSRVHPTLNAVAGDLGLCIPKRQLDNIIDTVYALDKIAPGTANYDTLLYGVEAKFYSIKPDFIDNDFRITENVYAIGDGAGITRGLAQAGANGLYVAEKIVAGR</sequence>
<dbReference type="EMBL" id="JADINF010000020">
    <property type="protein sequence ID" value="MBO8423543.1"/>
    <property type="molecule type" value="Genomic_DNA"/>
</dbReference>
<dbReference type="InterPro" id="IPR028348">
    <property type="entry name" value="FAD-binding_protein"/>
</dbReference>
<dbReference type="GO" id="GO:0016491">
    <property type="term" value="F:oxidoreductase activity"/>
    <property type="evidence" value="ECO:0007669"/>
    <property type="project" value="InterPro"/>
</dbReference>
<gene>
    <name evidence="3" type="ORF">IAB16_00765</name>
</gene>
<dbReference type="AlphaFoldDB" id="A0A940DG14"/>
<evidence type="ECO:0000313" key="4">
    <source>
        <dbReference type="Proteomes" id="UP000727857"/>
    </source>
</evidence>
<reference evidence="3" key="2">
    <citation type="journal article" date="2021" name="PeerJ">
        <title>Extensive microbial diversity within the chicken gut microbiome revealed by metagenomics and culture.</title>
        <authorList>
            <person name="Gilroy R."/>
            <person name="Ravi A."/>
            <person name="Getino M."/>
            <person name="Pursley I."/>
            <person name="Horton D.L."/>
            <person name="Alikhan N.F."/>
            <person name="Baker D."/>
            <person name="Gharbi K."/>
            <person name="Hall N."/>
            <person name="Watson M."/>
            <person name="Adriaenssens E.M."/>
            <person name="Foster-Nyarko E."/>
            <person name="Jarju S."/>
            <person name="Secka A."/>
            <person name="Antonio M."/>
            <person name="Oren A."/>
            <person name="Chaudhuri R.R."/>
            <person name="La Ragione R."/>
            <person name="Hildebrand F."/>
            <person name="Pallen M.J."/>
        </authorList>
    </citation>
    <scope>NUCLEOTIDE SEQUENCE</scope>
    <source>
        <strain evidence="3">517</strain>
    </source>
</reference>
<organism evidence="3 4">
    <name type="scientific">Candidatus Stercoripulliclostridium pullicola</name>
    <dbReference type="NCBI Taxonomy" id="2840953"/>
    <lineage>
        <taxon>Bacteria</taxon>
        <taxon>Bacillati</taxon>
        <taxon>Bacillota</taxon>
        <taxon>Clostridia</taxon>
        <taxon>Eubacteriales</taxon>
        <taxon>Candidatus Stercoripulliclostridium</taxon>
    </lineage>
</organism>
<evidence type="ECO:0000259" key="1">
    <source>
        <dbReference type="Pfam" id="PF07992"/>
    </source>
</evidence>
<feature type="domain" description="FAD-dependent protein C-terminal" evidence="2">
    <location>
        <begin position="254"/>
        <end position="407"/>
    </location>
</feature>
<dbReference type="PANTHER" id="PTHR43106">
    <property type="entry name" value="DEHYDROGENASE-RELATED"/>
    <property type="match status" value="1"/>
</dbReference>
<reference evidence="3" key="1">
    <citation type="submission" date="2020-10" db="EMBL/GenBank/DDBJ databases">
        <authorList>
            <person name="Gilroy R."/>
        </authorList>
    </citation>
    <scope>NUCLEOTIDE SEQUENCE</scope>
    <source>
        <strain evidence="3">517</strain>
    </source>
</reference>
<name>A0A940DG14_9FIRM</name>
<dbReference type="Proteomes" id="UP000727857">
    <property type="component" value="Unassembled WGS sequence"/>
</dbReference>
<dbReference type="PIRSF" id="PIRSF038984">
    <property type="entry name" value="FAD_binding_protein"/>
    <property type="match status" value="1"/>
</dbReference>
<dbReference type="SUPFAM" id="SSF51905">
    <property type="entry name" value="FAD/NAD(P)-binding domain"/>
    <property type="match status" value="1"/>
</dbReference>
<protein>
    <submittedName>
        <fullName evidence="3">FAD-dependent oxidoreductase</fullName>
    </submittedName>
</protein>
<evidence type="ECO:0000259" key="2">
    <source>
        <dbReference type="Pfam" id="PF21688"/>
    </source>
</evidence>